<keyword evidence="9" id="KW-0460">Magnesium</keyword>
<dbReference type="SUPFAM" id="SSF81891">
    <property type="entry name" value="Poly A polymerase C-terminal region-like"/>
    <property type="match status" value="1"/>
</dbReference>
<reference evidence="14 15" key="1">
    <citation type="journal article" date="2022" name="Nat. Microbiol.">
        <title>The microbiome of a bacterivorous marine choanoflagellate contains a resource-demanding obligate bacterial associate.</title>
        <authorList>
            <person name="Needham D.M."/>
            <person name="Poirier C."/>
            <person name="Bachy C."/>
            <person name="George E.E."/>
            <person name="Wilken S."/>
            <person name="Yung C.C.M."/>
            <person name="Limardo A.J."/>
            <person name="Morando M."/>
            <person name="Sudek L."/>
            <person name="Malmstrom R.R."/>
            <person name="Keeling P.J."/>
            <person name="Santoro A.E."/>
            <person name="Worden A.Z."/>
        </authorList>
    </citation>
    <scope>NUCLEOTIDE SEQUENCE [LARGE SCALE GENOMIC DNA]</scope>
    <source>
        <strain evidence="14 15">Comchoano-2</strain>
    </source>
</reference>
<feature type="domain" description="Poly A polymerase head" evidence="12">
    <location>
        <begin position="3"/>
        <end position="121"/>
    </location>
</feature>
<evidence type="ECO:0000256" key="11">
    <source>
        <dbReference type="RuleBase" id="RU003953"/>
    </source>
</evidence>
<keyword evidence="15" id="KW-1185">Reference proteome</keyword>
<comment type="caution">
    <text evidence="14">The sequence shown here is derived from an EMBL/GenBank/DDBJ whole genome shotgun (WGS) entry which is preliminary data.</text>
</comment>
<dbReference type="PANTHER" id="PTHR47545">
    <property type="entry name" value="MULTIFUNCTIONAL CCA PROTEIN"/>
    <property type="match status" value="1"/>
</dbReference>
<dbReference type="EMBL" id="JAKUDN010000002">
    <property type="protein sequence ID" value="MCP8352224.1"/>
    <property type="molecule type" value="Genomic_DNA"/>
</dbReference>
<dbReference type="CDD" id="cd05398">
    <property type="entry name" value="NT_ClassII-CCAase"/>
    <property type="match status" value="1"/>
</dbReference>
<evidence type="ECO:0000256" key="4">
    <source>
        <dbReference type="ARBA" id="ARBA00022695"/>
    </source>
</evidence>
<dbReference type="Gene3D" id="1.10.3090.10">
    <property type="entry name" value="cca-adding enzyme, domain 2"/>
    <property type="match status" value="1"/>
</dbReference>
<comment type="cofactor">
    <cofactor evidence="1">
        <name>Mg(2+)</name>
        <dbReference type="ChEBI" id="CHEBI:18420"/>
    </cofactor>
</comment>
<dbReference type="InterPro" id="IPR050124">
    <property type="entry name" value="tRNA_CCA-adding_enzyme"/>
</dbReference>
<dbReference type="Proteomes" id="UP001320768">
    <property type="component" value="Unassembled WGS sequence"/>
</dbReference>
<dbReference type="Gene3D" id="3.30.460.10">
    <property type="entry name" value="Beta Polymerase, domain 2"/>
    <property type="match status" value="1"/>
</dbReference>
<evidence type="ECO:0000256" key="7">
    <source>
        <dbReference type="ARBA" id="ARBA00022800"/>
    </source>
</evidence>
<protein>
    <recommendedName>
        <fullName evidence="16">CCA tRNA nucleotidyltransferase</fullName>
    </recommendedName>
</protein>
<proteinExistence type="inferred from homology"/>
<keyword evidence="8" id="KW-0067">ATP-binding</keyword>
<dbReference type="InterPro" id="IPR032828">
    <property type="entry name" value="PolyA_RNA-bd"/>
</dbReference>
<evidence type="ECO:0000256" key="10">
    <source>
        <dbReference type="ARBA" id="ARBA00022884"/>
    </source>
</evidence>
<feature type="domain" description="tRNA nucleotidyltransferase/poly(A) polymerase RNA and SrmB- binding" evidence="13">
    <location>
        <begin position="147"/>
        <end position="205"/>
    </location>
</feature>
<dbReference type="InterPro" id="IPR002646">
    <property type="entry name" value="PolA_pol_head_dom"/>
</dbReference>
<sequence length="349" mass="39399">MNTYLVGGAVRDEILGKRVSEKDFVVIGETPQSMLNKGFKQVGKDFPVFLHPKTQEEYALARKERKTGEGYHGFDMDTNTSITLEEDLLRRDLTINAIAKSTTGEIIDPYGGQQDLENKVLKHVSSAFVEDPLRVLRVARFQAYLPDFKIAPETMSFMQKICATANEIKALPSERIWLEIEKSGHHKRFDLFWATLEQCGALDALDIQLSPSFIPSVQQSNLTGVERMLSAIWHQESIEGFLALSLPSHMANCIKIIHSQRHALLFREAPEAHDLLTVLKRLDPFRRLDRAKTIIASMPDHPNKALLLKLCTALHNMDIAAVIKDSQPQDRQHLIEKARASLIQSILVS</sequence>
<evidence type="ECO:0000256" key="3">
    <source>
        <dbReference type="ARBA" id="ARBA00022694"/>
    </source>
</evidence>
<evidence type="ECO:0000256" key="8">
    <source>
        <dbReference type="ARBA" id="ARBA00022840"/>
    </source>
</evidence>
<evidence type="ECO:0000256" key="1">
    <source>
        <dbReference type="ARBA" id="ARBA00001946"/>
    </source>
</evidence>
<evidence type="ECO:0000256" key="2">
    <source>
        <dbReference type="ARBA" id="ARBA00022679"/>
    </source>
</evidence>
<dbReference type="InterPro" id="IPR043519">
    <property type="entry name" value="NT_sf"/>
</dbReference>
<dbReference type="SUPFAM" id="SSF81301">
    <property type="entry name" value="Nucleotidyltransferase"/>
    <property type="match status" value="1"/>
</dbReference>
<keyword evidence="10 11" id="KW-0694">RNA-binding</keyword>
<evidence type="ECO:0000256" key="5">
    <source>
        <dbReference type="ARBA" id="ARBA00022723"/>
    </source>
</evidence>
<evidence type="ECO:0000256" key="6">
    <source>
        <dbReference type="ARBA" id="ARBA00022741"/>
    </source>
</evidence>
<accession>A0ABT1L4X0</accession>
<dbReference type="RefSeq" id="WP_258569333.1">
    <property type="nucleotide sequence ID" value="NZ_JAKUDN010000002.1"/>
</dbReference>
<comment type="similarity">
    <text evidence="11">Belongs to the tRNA nucleotidyltransferase/poly(A) polymerase family.</text>
</comment>
<dbReference type="Pfam" id="PF01743">
    <property type="entry name" value="PolyA_pol"/>
    <property type="match status" value="1"/>
</dbReference>
<evidence type="ECO:0008006" key="16">
    <source>
        <dbReference type="Google" id="ProtNLM"/>
    </source>
</evidence>
<evidence type="ECO:0000259" key="13">
    <source>
        <dbReference type="Pfam" id="PF12627"/>
    </source>
</evidence>
<gene>
    <name evidence="14" type="ORF">MKS91_02850</name>
</gene>
<dbReference type="Pfam" id="PF12627">
    <property type="entry name" value="PolyA_pol_RNAbd"/>
    <property type="match status" value="1"/>
</dbReference>
<keyword evidence="3" id="KW-0819">tRNA processing</keyword>
<evidence type="ECO:0000313" key="15">
    <source>
        <dbReference type="Proteomes" id="UP001320768"/>
    </source>
</evidence>
<evidence type="ECO:0000259" key="12">
    <source>
        <dbReference type="Pfam" id="PF01743"/>
    </source>
</evidence>
<keyword evidence="5" id="KW-0479">Metal-binding</keyword>
<keyword evidence="7" id="KW-0692">RNA repair</keyword>
<dbReference type="PANTHER" id="PTHR47545:SF1">
    <property type="entry name" value="MULTIFUNCTIONAL CCA PROTEIN"/>
    <property type="match status" value="1"/>
</dbReference>
<keyword evidence="2 11" id="KW-0808">Transferase</keyword>
<evidence type="ECO:0000313" key="14">
    <source>
        <dbReference type="EMBL" id="MCP8352224.1"/>
    </source>
</evidence>
<keyword evidence="6" id="KW-0547">Nucleotide-binding</keyword>
<organism evidence="14 15">
    <name type="scientific">Candidatus Synchoanobacter obligatus</name>
    <dbReference type="NCBI Taxonomy" id="2919597"/>
    <lineage>
        <taxon>Bacteria</taxon>
        <taxon>Pseudomonadati</taxon>
        <taxon>Pseudomonadota</taxon>
        <taxon>Gammaproteobacteria</taxon>
        <taxon>Candidatus Comchoanobacterales</taxon>
        <taxon>Candidatus Comchoanobacteraceae</taxon>
        <taxon>Candidatus Synchoanobacter</taxon>
    </lineage>
</organism>
<keyword evidence="4" id="KW-0548">Nucleotidyltransferase</keyword>
<evidence type="ECO:0000256" key="9">
    <source>
        <dbReference type="ARBA" id="ARBA00022842"/>
    </source>
</evidence>
<name>A0ABT1L4X0_9GAMM</name>